<feature type="transmembrane region" description="Helical" evidence="1">
    <location>
        <begin position="254"/>
        <end position="273"/>
    </location>
</feature>
<proteinExistence type="predicted"/>
<dbReference type="Proteomes" id="UP000053593">
    <property type="component" value="Unassembled WGS sequence"/>
</dbReference>
<name>A0A0D0BPB2_9AGAR</name>
<evidence type="ECO:0000256" key="1">
    <source>
        <dbReference type="SAM" id="Phobius"/>
    </source>
</evidence>
<keyword evidence="1" id="KW-1133">Transmembrane helix</keyword>
<dbReference type="EMBL" id="KN834794">
    <property type="protein sequence ID" value="KIK56911.1"/>
    <property type="molecule type" value="Genomic_DNA"/>
</dbReference>
<protein>
    <submittedName>
        <fullName evidence="2">Uncharacterized protein</fullName>
    </submittedName>
</protein>
<feature type="transmembrane region" description="Helical" evidence="1">
    <location>
        <begin position="135"/>
        <end position="154"/>
    </location>
</feature>
<organism evidence="2 3">
    <name type="scientific">Collybiopsis luxurians FD-317 M1</name>
    <dbReference type="NCBI Taxonomy" id="944289"/>
    <lineage>
        <taxon>Eukaryota</taxon>
        <taxon>Fungi</taxon>
        <taxon>Dikarya</taxon>
        <taxon>Basidiomycota</taxon>
        <taxon>Agaricomycotina</taxon>
        <taxon>Agaricomycetes</taxon>
        <taxon>Agaricomycetidae</taxon>
        <taxon>Agaricales</taxon>
        <taxon>Marasmiineae</taxon>
        <taxon>Omphalotaceae</taxon>
        <taxon>Collybiopsis</taxon>
        <taxon>Collybiopsis luxurians</taxon>
    </lineage>
</organism>
<feature type="transmembrane region" description="Helical" evidence="1">
    <location>
        <begin position="102"/>
        <end position="123"/>
    </location>
</feature>
<accession>A0A0D0BPB2</accession>
<gene>
    <name evidence="2" type="ORF">GYMLUDRAFT_247444</name>
</gene>
<keyword evidence="1" id="KW-0812">Transmembrane</keyword>
<evidence type="ECO:0000313" key="3">
    <source>
        <dbReference type="Proteomes" id="UP000053593"/>
    </source>
</evidence>
<dbReference type="OrthoDB" id="3261349at2759"/>
<keyword evidence="3" id="KW-1185">Reference proteome</keyword>
<feature type="transmembrane region" description="Helical" evidence="1">
    <location>
        <begin position="228"/>
        <end position="248"/>
    </location>
</feature>
<keyword evidence="1" id="KW-0472">Membrane</keyword>
<dbReference type="AlphaFoldDB" id="A0A0D0BPB2"/>
<sequence length="307" mass="34095">MSEQNLGDVQIQVRWDHYIELVGLGMHAPNPLEVLQILTSPGALEIFSDSRKPQETPCPTILHQSISGSSWTDSPSWLVFLAWANFPPGGAQPQLGIRNMELVVQIMLVVMDMNIIVLFVIRVTALYGGSRPVKVFLSIMGMCSIFNAAVQLYLVDRQSVADVDSKPLPVLEQIGNEPIMTISQGHFFAYIWAGVFAFDLCVFCLTLRKILGLSKYERLLALIMRDGLVYFGIISIMTLANILMFVFGPALLKVILSIGSIVLSSILLSRMMLNLREHEYSNHFSTVPSQLSGLVFTHPDTEIEPVA</sequence>
<dbReference type="HOGENOM" id="CLU_035509_7_3_1"/>
<reference evidence="2 3" key="1">
    <citation type="submission" date="2014-04" db="EMBL/GenBank/DDBJ databases">
        <title>Evolutionary Origins and Diversification of the Mycorrhizal Mutualists.</title>
        <authorList>
            <consortium name="DOE Joint Genome Institute"/>
            <consortium name="Mycorrhizal Genomics Consortium"/>
            <person name="Kohler A."/>
            <person name="Kuo A."/>
            <person name="Nagy L.G."/>
            <person name="Floudas D."/>
            <person name="Copeland A."/>
            <person name="Barry K.W."/>
            <person name="Cichocki N."/>
            <person name="Veneault-Fourrey C."/>
            <person name="LaButti K."/>
            <person name="Lindquist E.A."/>
            <person name="Lipzen A."/>
            <person name="Lundell T."/>
            <person name="Morin E."/>
            <person name="Murat C."/>
            <person name="Riley R."/>
            <person name="Ohm R."/>
            <person name="Sun H."/>
            <person name="Tunlid A."/>
            <person name="Henrissat B."/>
            <person name="Grigoriev I.V."/>
            <person name="Hibbett D.S."/>
            <person name="Martin F."/>
        </authorList>
    </citation>
    <scope>NUCLEOTIDE SEQUENCE [LARGE SCALE GENOMIC DNA]</scope>
    <source>
        <strain evidence="2 3">FD-317 M1</strain>
    </source>
</reference>
<evidence type="ECO:0000313" key="2">
    <source>
        <dbReference type="EMBL" id="KIK56911.1"/>
    </source>
</evidence>
<feature type="transmembrane region" description="Helical" evidence="1">
    <location>
        <begin position="187"/>
        <end position="207"/>
    </location>
</feature>